<proteinExistence type="predicted"/>
<dbReference type="EMBL" id="VXBP01002396">
    <property type="protein sequence ID" value="NXN94167.1"/>
    <property type="molecule type" value="Genomic_DNA"/>
</dbReference>
<dbReference type="PANTHER" id="PTHR15721:SF2">
    <property type="entry name" value="PROTEIN TALPID3"/>
    <property type="match status" value="1"/>
</dbReference>
<evidence type="ECO:0000313" key="2">
    <source>
        <dbReference type="Proteomes" id="UP000565785"/>
    </source>
</evidence>
<dbReference type="Pfam" id="PF15324">
    <property type="entry name" value="TALPID3"/>
    <property type="match status" value="1"/>
</dbReference>
<dbReference type="GO" id="GO:0005814">
    <property type="term" value="C:centriole"/>
    <property type="evidence" value="ECO:0007669"/>
    <property type="project" value="TreeGrafter"/>
</dbReference>
<evidence type="ECO:0000313" key="1">
    <source>
        <dbReference type="EMBL" id="NXN94167.1"/>
    </source>
</evidence>
<reference evidence="1 2" key="1">
    <citation type="submission" date="2019-09" db="EMBL/GenBank/DDBJ databases">
        <title>Bird 10,000 Genomes (B10K) Project - Family phase.</title>
        <authorList>
            <person name="Zhang G."/>
        </authorList>
    </citation>
    <scope>NUCLEOTIDE SEQUENCE [LARGE SCALE GENOMIC DNA]</scope>
    <source>
        <strain evidence="1">B10K-DU-002-35</strain>
        <tissue evidence="1">Muscle</tissue>
    </source>
</reference>
<dbReference type="InterPro" id="IPR029246">
    <property type="entry name" value="TALPID3"/>
</dbReference>
<dbReference type="GO" id="GO:0036064">
    <property type="term" value="C:ciliary basal body"/>
    <property type="evidence" value="ECO:0007669"/>
    <property type="project" value="TreeGrafter"/>
</dbReference>
<dbReference type="GO" id="GO:0007224">
    <property type="term" value="P:smoothened signaling pathway"/>
    <property type="evidence" value="ECO:0007669"/>
    <property type="project" value="InterPro"/>
</dbReference>
<name>A0A7L1N665_RHICY</name>
<sequence length="258" mass="28532">VVISQYAAGQKEALRAVLKQKIQSPPVLKEVKVQLFGNASTERKESVGHDTRSAQREVDSATTVAAAAAAAVATTAPLLKVQNDLEAKINAISALLYKLQETDRQLQRVAEHQANIQSQHGKPHCHERLSELEKQVNALMVQRIRHLEKLQEQQMNFQSQLISSAVNRDAFHQIHEPSPSLMTKQSEKPEQPSLTNGVLSRHGGLFATAFSSQVQSRGIHTEKSTLKTPVPRRCAPEPVSKNVNIAKKENLVVEEENI</sequence>
<accession>A0A7L1N665</accession>
<dbReference type="Proteomes" id="UP000565785">
    <property type="component" value="Unassembled WGS sequence"/>
</dbReference>
<protein>
    <submittedName>
        <fullName evidence="1">TALD3 protein</fullName>
    </submittedName>
</protein>
<dbReference type="OrthoDB" id="10057439at2759"/>
<organism evidence="1 2">
    <name type="scientific">Rhinopomastus cyanomelas</name>
    <name type="common">Common scimitarbill</name>
    <dbReference type="NCBI Taxonomy" id="113115"/>
    <lineage>
        <taxon>Eukaryota</taxon>
        <taxon>Metazoa</taxon>
        <taxon>Chordata</taxon>
        <taxon>Craniata</taxon>
        <taxon>Vertebrata</taxon>
        <taxon>Euteleostomi</taxon>
        <taxon>Archelosauria</taxon>
        <taxon>Archosauria</taxon>
        <taxon>Dinosauria</taxon>
        <taxon>Saurischia</taxon>
        <taxon>Theropoda</taxon>
        <taxon>Coelurosauria</taxon>
        <taxon>Aves</taxon>
        <taxon>Neognathae</taxon>
        <taxon>Neoaves</taxon>
        <taxon>Telluraves</taxon>
        <taxon>Coraciimorphae</taxon>
        <taxon>Bucerotiformes</taxon>
        <taxon>Rhinopomastidae</taxon>
        <taxon>Rhinopomastus</taxon>
    </lineage>
</organism>
<feature type="non-terminal residue" evidence="1">
    <location>
        <position position="1"/>
    </location>
</feature>
<comment type="caution">
    <text evidence="1">The sequence shown here is derived from an EMBL/GenBank/DDBJ whole genome shotgun (WGS) entry which is preliminary data.</text>
</comment>
<dbReference type="AlphaFoldDB" id="A0A7L1N665"/>
<gene>
    <name evidence="1" type="primary">Talpid3</name>
    <name evidence="1" type="ORF">RHICYA_R14310</name>
</gene>
<feature type="non-terminal residue" evidence="1">
    <location>
        <position position="258"/>
    </location>
</feature>
<keyword evidence="2" id="KW-1185">Reference proteome</keyword>
<dbReference type="PANTHER" id="PTHR15721">
    <property type="entry name" value="KIAA0586 PROTEIN"/>
    <property type="match status" value="1"/>
</dbReference>